<reference key="1">
    <citation type="submission" date="2010-09" db="EMBL/GenBank/DDBJ databases">
        <authorList>
            <person name="Roh H."/>
            <person name="Ko H.-J."/>
            <person name="Kim D."/>
            <person name="Choi D.G."/>
            <person name="Park S."/>
            <person name="Kim S."/>
            <person name="Kim K.H."/>
            <person name="Chang I.S."/>
            <person name="Choi I.-G."/>
        </authorList>
    </citation>
    <scope>NUCLEOTIDE SEQUENCE</scope>
    <source>
        <strain>KIST612</strain>
    </source>
</reference>
<gene>
    <name evidence="1" type="ordered locus">ELI_4318</name>
</gene>
<accession>E3GQG6</accession>
<reference evidence="1 2" key="2">
    <citation type="journal article" date="2011" name="J. Bacteriol.">
        <title>Complete genome sequence of a carbon monoxide-utilizing acetogen, Eubacterium limosum KIST612.</title>
        <authorList>
            <person name="Roh H."/>
            <person name="Ko H.J."/>
            <person name="Kim D."/>
            <person name="Choi D.G."/>
            <person name="Park S."/>
            <person name="Kim S."/>
            <person name="Chang I.S."/>
            <person name="Choi I.G."/>
        </authorList>
    </citation>
    <scope>NUCLEOTIDE SEQUENCE [LARGE SCALE GENOMIC DNA]</scope>
    <source>
        <strain evidence="1 2">KIST612</strain>
    </source>
</reference>
<dbReference type="Proteomes" id="UP000006873">
    <property type="component" value="Chromosome"/>
</dbReference>
<dbReference type="HOGENOM" id="CLU_3418907_0_0_9"/>
<organism evidence="1 2">
    <name type="scientific">Eubacterium callanderi</name>
    <dbReference type="NCBI Taxonomy" id="53442"/>
    <lineage>
        <taxon>Bacteria</taxon>
        <taxon>Bacillati</taxon>
        <taxon>Bacillota</taxon>
        <taxon>Clostridia</taxon>
        <taxon>Eubacteriales</taxon>
        <taxon>Eubacteriaceae</taxon>
        <taxon>Eubacterium</taxon>
    </lineage>
</organism>
<name>E3GQG6_9FIRM</name>
<evidence type="ECO:0000313" key="2">
    <source>
        <dbReference type="Proteomes" id="UP000006873"/>
    </source>
</evidence>
<evidence type="ECO:0000313" key="1">
    <source>
        <dbReference type="EMBL" id="ADO39258.1"/>
    </source>
</evidence>
<keyword evidence="2" id="KW-1185">Reference proteome</keyword>
<dbReference type="AlphaFoldDB" id="E3GQG6"/>
<dbReference type="EMBL" id="CP002273">
    <property type="protein sequence ID" value="ADO39258.1"/>
    <property type="molecule type" value="Genomic_DNA"/>
</dbReference>
<protein>
    <submittedName>
        <fullName evidence="1">Uncharacterized protein</fullName>
    </submittedName>
</protein>
<sequence>MFVFGKENKHSVGAPCGFCCDTDRK</sequence>
<proteinExistence type="predicted"/>
<dbReference type="KEGG" id="elm:ELI_4318"/>